<protein>
    <submittedName>
        <fullName evidence="4">Thiosulfate/3-mercaptopyruvate sulfurtransferase</fullName>
    </submittedName>
</protein>
<dbReference type="Pfam" id="PF00581">
    <property type="entry name" value="Rhodanese"/>
    <property type="match status" value="2"/>
</dbReference>
<feature type="domain" description="Rhodanese" evidence="3">
    <location>
        <begin position="161"/>
        <end position="271"/>
    </location>
</feature>
<evidence type="ECO:0000313" key="5">
    <source>
        <dbReference type="Proteomes" id="UP000241639"/>
    </source>
</evidence>
<dbReference type="OrthoDB" id="9770030at2"/>
<dbReference type="Gene3D" id="3.40.250.10">
    <property type="entry name" value="Rhodanese-like domain"/>
    <property type="match status" value="2"/>
</dbReference>
<dbReference type="CDD" id="cd01448">
    <property type="entry name" value="TST_Repeat_1"/>
    <property type="match status" value="1"/>
</dbReference>
<dbReference type="CDD" id="cd01449">
    <property type="entry name" value="TST_Repeat_2"/>
    <property type="match status" value="1"/>
</dbReference>
<evidence type="ECO:0000256" key="2">
    <source>
        <dbReference type="ARBA" id="ARBA00022737"/>
    </source>
</evidence>
<dbReference type="InterPro" id="IPR045078">
    <property type="entry name" value="TST/MPST-like"/>
</dbReference>
<dbReference type="InterPro" id="IPR036873">
    <property type="entry name" value="Rhodanese-like_dom_sf"/>
</dbReference>
<evidence type="ECO:0000259" key="3">
    <source>
        <dbReference type="PROSITE" id="PS50206"/>
    </source>
</evidence>
<accession>A0A2T4ZCX9</accession>
<evidence type="ECO:0000313" key="4">
    <source>
        <dbReference type="EMBL" id="PTM59748.1"/>
    </source>
</evidence>
<dbReference type="PROSITE" id="PS50206">
    <property type="entry name" value="RHODANESE_3"/>
    <property type="match status" value="2"/>
</dbReference>
<comment type="caution">
    <text evidence="4">The sequence shown here is derived from an EMBL/GenBank/DDBJ whole genome shotgun (WGS) entry which is preliminary data.</text>
</comment>
<sequence>MKSLIDTKTLHHHLDDPSWIVVDCRFDLKDEEQGHQAYEQGHIPGARYLSLKYDLSGPVSKHGGRHPFPDMDEFVDKLGRMGIDGEKTVIAYDDQGGAMAARLWWMLRHLGHERVAVLDEGFQSWVKAGYPVTPEVPEMTVTRFIPHIRHPERLVGMEETKAEKGWVIDSRERDRYEGKMEPIDAKAGHIPGAVHHFWKSNLTEGQRWKSKEEIREQFSYLQPGSRPIVYCGSGVTACANLLALHVAGIEDARLYPGSWSDWISYEENPIRQGPELRAK</sequence>
<dbReference type="PANTHER" id="PTHR11364:SF27">
    <property type="entry name" value="SULFURTRANSFERASE"/>
    <property type="match status" value="1"/>
</dbReference>
<keyword evidence="4" id="KW-0670">Pyruvate</keyword>
<feature type="domain" description="Rhodanese" evidence="3">
    <location>
        <begin position="15"/>
        <end position="134"/>
    </location>
</feature>
<dbReference type="PANTHER" id="PTHR11364">
    <property type="entry name" value="THIOSULFATE SULFERTANSFERASE"/>
    <property type="match status" value="1"/>
</dbReference>
<dbReference type="FunFam" id="3.40.250.10:FF:000035">
    <property type="entry name" value="Thiosulfate sulfurtransferase"/>
    <property type="match status" value="1"/>
</dbReference>
<keyword evidence="5" id="KW-1185">Reference proteome</keyword>
<reference evidence="4 5" key="1">
    <citation type="submission" date="2018-04" db="EMBL/GenBank/DDBJ databases">
        <title>Genomic Encyclopedia of Archaeal and Bacterial Type Strains, Phase II (KMG-II): from individual species to whole genera.</title>
        <authorList>
            <person name="Goeker M."/>
        </authorList>
    </citation>
    <scope>NUCLEOTIDE SEQUENCE [LARGE SCALE GENOMIC DNA]</scope>
    <source>
        <strain evidence="4 5">DSM 45169</strain>
    </source>
</reference>
<dbReference type="EMBL" id="PZZP01000001">
    <property type="protein sequence ID" value="PTM59748.1"/>
    <property type="molecule type" value="Genomic_DNA"/>
</dbReference>
<proteinExistence type="predicted"/>
<dbReference type="GO" id="GO:0004792">
    <property type="term" value="F:thiosulfate-cyanide sulfurtransferase activity"/>
    <property type="evidence" value="ECO:0007669"/>
    <property type="project" value="InterPro"/>
</dbReference>
<dbReference type="RefSeq" id="WP_107726976.1">
    <property type="nucleotide sequence ID" value="NZ_PZZP01000001.1"/>
</dbReference>
<evidence type="ECO:0000256" key="1">
    <source>
        <dbReference type="ARBA" id="ARBA00022679"/>
    </source>
</evidence>
<gene>
    <name evidence="4" type="ORF">C8J48_2379</name>
</gene>
<dbReference type="AlphaFoldDB" id="A0A2T4ZCX9"/>
<dbReference type="SMART" id="SM00450">
    <property type="entry name" value="RHOD"/>
    <property type="match status" value="2"/>
</dbReference>
<keyword evidence="1 4" id="KW-0808">Transferase</keyword>
<organism evidence="4 5">
    <name type="scientific">Desmospora activa DSM 45169</name>
    <dbReference type="NCBI Taxonomy" id="1121389"/>
    <lineage>
        <taxon>Bacteria</taxon>
        <taxon>Bacillati</taxon>
        <taxon>Bacillota</taxon>
        <taxon>Bacilli</taxon>
        <taxon>Bacillales</taxon>
        <taxon>Thermoactinomycetaceae</taxon>
        <taxon>Desmospora</taxon>
    </lineage>
</organism>
<name>A0A2T4ZCX9_9BACL</name>
<dbReference type="Proteomes" id="UP000241639">
    <property type="component" value="Unassembled WGS sequence"/>
</dbReference>
<dbReference type="SUPFAM" id="SSF52821">
    <property type="entry name" value="Rhodanese/Cell cycle control phosphatase"/>
    <property type="match status" value="2"/>
</dbReference>
<dbReference type="InterPro" id="IPR001307">
    <property type="entry name" value="Thiosulphate_STrfase_CS"/>
</dbReference>
<keyword evidence="2" id="KW-0677">Repeat</keyword>
<dbReference type="InterPro" id="IPR001763">
    <property type="entry name" value="Rhodanese-like_dom"/>
</dbReference>
<dbReference type="PROSITE" id="PS00380">
    <property type="entry name" value="RHODANESE_1"/>
    <property type="match status" value="1"/>
</dbReference>